<sequence>MNPAVVFGLVAAAYLAVVAYGVVGTRKRGLPPRLRLVSAAAQVVLPPALLFVILFATADAFAVGGWGILLVMLMIAGALLAICTDLVARRVL</sequence>
<name>A0A437LWM7_9SPHN</name>
<keyword evidence="1" id="KW-0472">Membrane</keyword>
<dbReference type="RefSeq" id="WP_127745973.1">
    <property type="nucleotide sequence ID" value="NZ_SACN01000004.1"/>
</dbReference>
<evidence type="ECO:0000313" key="3">
    <source>
        <dbReference type="Proteomes" id="UP000282971"/>
    </source>
</evidence>
<accession>A0A437LWM7</accession>
<reference evidence="2 3" key="1">
    <citation type="submission" date="2019-01" db="EMBL/GenBank/DDBJ databases">
        <authorList>
            <person name="Chen W.-M."/>
        </authorList>
    </citation>
    <scope>NUCLEOTIDE SEQUENCE [LARGE SCALE GENOMIC DNA]</scope>
    <source>
        <strain evidence="2 3">CCP-7</strain>
    </source>
</reference>
<proteinExistence type="predicted"/>
<keyword evidence="1" id="KW-1133">Transmembrane helix</keyword>
<keyword evidence="3" id="KW-1185">Reference proteome</keyword>
<organism evidence="2 3">
    <name type="scientific">Sphingomonas crocodyli</name>
    <dbReference type="NCBI Taxonomy" id="1979270"/>
    <lineage>
        <taxon>Bacteria</taxon>
        <taxon>Pseudomonadati</taxon>
        <taxon>Pseudomonadota</taxon>
        <taxon>Alphaproteobacteria</taxon>
        <taxon>Sphingomonadales</taxon>
        <taxon>Sphingomonadaceae</taxon>
        <taxon>Sphingomonas</taxon>
    </lineage>
</organism>
<dbReference type="AlphaFoldDB" id="A0A437LWM7"/>
<dbReference type="OrthoDB" id="7572828at2"/>
<feature type="transmembrane region" description="Helical" evidence="1">
    <location>
        <begin position="6"/>
        <end position="24"/>
    </location>
</feature>
<dbReference type="EMBL" id="SACN01000004">
    <property type="protein sequence ID" value="RVT89794.1"/>
    <property type="molecule type" value="Genomic_DNA"/>
</dbReference>
<dbReference type="Proteomes" id="UP000282971">
    <property type="component" value="Unassembled WGS sequence"/>
</dbReference>
<evidence type="ECO:0000313" key="2">
    <source>
        <dbReference type="EMBL" id="RVT89794.1"/>
    </source>
</evidence>
<comment type="caution">
    <text evidence="2">The sequence shown here is derived from an EMBL/GenBank/DDBJ whole genome shotgun (WGS) entry which is preliminary data.</text>
</comment>
<evidence type="ECO:0000256" key="1">
    <source>
        <dbReference type="SAM" id="Phobius"/>
    </source>
</evidence>
<feature type="transmembrane region" description="Helical" evidence="1">
    <location>
        <begin position="36"/>
        <end position="58"/>
    </location>
</feature>
<feature type="transmembrane region" description="Helical" evidence="1">
    <location>
        <begin position="64"/>
        <end position="88"/>
    </location>
</feature>
<protein>
    <submittedName>
        <fullName evidence="2">Uncharacterized protein</fullName>
    </submittedName>
</protein>
<keyword evidence="1" id="KW-0812">Transmembrane</keyword>
<gene>
    <name evidence="2" type="ORF">EOD43_20680</name>
</gene>